<evidence type="ECO:0000256" key="4">
    <source>
        <dbReference type="ARBA" id="ARBA00023015"/>
    </source>
</evidence>
<dbReference type="GO" id="GO:0000156">
    <property type="term" value="F:phosphorelay response regulator activity"/>
    <property type="evidence" value="ECO:0007669"/>
    <property type="project" value="TreeGrafter"/>
</dbReference>
<dbReference type="SMART" id="SM00448">
    <property type="entry name" value="REC"/>
    <property type="match status" value="1"/>
</dbReference>
<organism evidence="12 13">
    <name type="scientific">Desulforamulus aeronauticus DSM 10349</name>
    <dbReference type="NCBI Taxonomy" id="1121421"/>
    <lineage>
        <taxon>Bacteria</taxon>
        <taxon>Bacillati</taxon>
        <taxon>Bacillota</taxon>
        <taxon>Clostridia</taxon>
        <taxon>Eubacteriales</taxon>
        <taxon>Peptococcaceae</taxon>
        <taxon>Desulforamulus</taxon>
    </lineage>
</organism>
<feature type="domain" description="OmpR/PhoB-type" evidence="11">
    <location>
        <begin position="127"/>
        <end position="227"/>
    </location>
</feature>
<feature type="modified residue" description="4-aspartylphosphate" evidence="8">
    <location>
        <position position="53"/>
    </location>
</feature>
<keyword evidence="13" id="KW-1185">Reference proteome</keyword>
<dbReference type="Gene3D" id="3.40.50.2300">
    <property type="match status" value="1"/>
</dbReference>
<dbReference type="Pfam" id="PF00486">
    <property type="entry name" value="Trans_reg_C"/>
    <property type="match status" value="1"/>
</dbReference>
<keyword evidence="6" id="KW-0804">Transcription</keyword>
<evidence type="ECO:0000256" key="9">
    <source>
        <dbReference type="PROSITE-ProRule" id="PRU01091"/>
    </source>
</evidence>
<dbReference type="OrthoDB" id="9802426at2"/>
<evidence type="ECO:0000256" key="1">
    <source>
        <dbReference type="ARBA" id="ARBA00018672"/>
    </source>
</evidence>
<evidence type="ECO:0000313" key="12">
    <source>
        <dbReference type="EMBL" id="SHK73437.1"/>
    </source>
</evidence>
<evidence type="ECO:0000256" key="2">
    <source>
        <dbReference type="ARBA" id="ARBA00022553"/>
    </source>
</evidence>
<dbReference type="Pfam" id="PF00072">
    <property type="entry name" value="Response_reg"/>
    <property type="match status" value="1"/>
</dbReference>
<accession>A0A1M6UW13</accession>
<evidence type="ECO:0000256" key="7">
    <source>
        <dbReference type="ARBA" id="ARBA00024867"/>
    </source>
</evidence>
<dbReference type="Gene3D" id="6.10.250.690">
    <property type="match status" value="1"/>
</dbReference>
<dbReference type="STRING" id="1121421.SAMN02745123_02940"/>
<evidence type="ECO:0000256" key="3">
    <source>
        <dbReference type="ARBA" id="ARBA00023012"/>
    </source>
</evidence>
<dbReference type="InterPro" id="IPR011006">
    <property type="entry name" value="CheY-like_superfamily"/>
</dbReference>
<dbReference type="PANTHER" id="PTHR48111:SF1">
    <property type="entry name" value="TWO-COMPONENT RESPONSE REGULATOR ORR33"/>
    <property type="match status" value="1"/>
</dbReference>
<keyword evidence="3" id="KW-0902">Two-component regulatory system</keyword>
<dbReference type="InterPro" id="IPR036388">
    <property type="entry name" value="WH-like_DNA-bd_sf"/>
</dbReference>
<dbReference type="FunFam" id="3.40.50.2300:FF:000001">
    <property type="entry name" value="DNA-binding response regulator PhoB"/>
    <property type="match status" value="1"/>
</dbReference>
<feature type="DNA-binding region" description="OmpR/PhoB-type" evidence="9">
    <location>
        <begin position="127"/>
        <end position="227"/>
    </location>
</feature>
<protein>
    <recommendedName>
        <fullName evidence="1">Stage 0 sporulation protein A homolog</fullName>
    </recommendedName>
</protein>
<sequence>MSAMVLLVEDDLDLAEAIKMGIEDEGLRVEHVSDGTTGLARATTGQPDLVILDVRLPGLSGFDVCRELRRNSNVPVLFLTARSSETDKVVGLELGGDDYLTKPFGMRELRARVRAMLRRAHTQPGEEKRIRVHDLLILPERQSVYRNQERLALTASEYQVLLTLAQRPGMILTREMLMEALWQTDRNTGSPLTVNVHVRNLRSKLGDDPENPRYIVSVRGVGYKLREEGR</sequence>
<dbReference type="GO" id="GO:0000976">
    <property type="term" value="F:transcription cis-regulatory region binding"/>
    <property type="evidence" value="ECO:0007669"/>
    <property type="project" value="TreeGrafter"/>
</dbReference>
<dbReference type="GO" id="GO:0005829">
    <property type="term" value="C:cytosol"/>
    <property type="evidence" value="ECO:0007669"/>
    <property type="project" value="TreeGrafter"/>
</dbReference>
<dbReference type="InterPro" id="IPR001867">
    <property type="entry name" value="OmpR/PhoB-type_DNA-bd"/>
</dbReference>
<evidence type="ECO:0000259" key="11">
    <source>
        <dbReference type="PROSITE" id="PS51755"/>
    </source>
</evidence>
<keyword evidence="5 9" id="KW-0238">DNA-binding</keyword>
<dbReference type="AlphaFoldDB" id="A0A1M6UW13"/>
<dbReference type="SUPFAM" id="SSF52172">
    <property type="entry name" value="CheY-like"/>
    <property type="match status" value="1"/>
</dbReference>
<dbReference type="PROSITE" id="PS51755">
    <property type="entry name" value="OMPR_PHOB"/>
    <property type="match status" value="1"/>
</dbReference>
<dbReference type="FunFam" id="1.10.10.10:FF:000018">
    <property type="entry name" value="DNA-binding response regulator ResD"/>
    <property type="match status" value="1"/>
</dbReference>
<feature type="domain" description="Response regulatory" evidence="10">
    <location>
        <begin position="4"/>
        <end position="117"/>
    </location>
</feature>
<reference evidence="13" key="1">
    <citation type="submission" date="2016-11" db="EMBL/GenBank/DDBJ databases">
        <authorList>
            <person name="Varghese N."/>
            <person name="Submissions S."/>
        </authorList>
    </citation>
    <scope>NUCLEOTIDE SEQUENCE [LARGE SCALE GENOMIC DNA]</scope>
    <source>
        <strain evidence="13">DSM 10349</strain>
    </source>
</reference>
<evidence type="ECO:0000256" key="5">
    <source>
        <dbReference type="ARBA" id="ARBA00023125"/>
    </source>
</evidence>
<keyword evidence="2 8" id="KW-0597">Phosphoprotein</keyword>
<evidence type="ECO:0000313" key="13">
    <source>
        <dbReference type="Proteomes" id="UP000183997"/>
    </source>
</evidence>
<evidence type="ECO:0000259" key="10">
    <source>
        <dbReference type="PROSITE" id="PS50110"/>
    </source>
</evidence>
<name>A0A1M6UW13_9FIRM</name>
<dbReference type="SUPFAM" id="SSF46894">
    <property type="entry name" value="C-terminal effector domain of the bipartite response regulators"/>
    <property type="match status" value="1"/>
</dbReference>
<dbReference type="CDD" id="cd00383">
    <property type="entry name" value="trans_reg_C"/>
    <property type="match status" value="1"/>
</dbReference>
<dbReference type="InterPro" id="IPR039420">
    <property type="entry name" value="WalR-like"/>
</dbReference>
<dbReference type="GO" id="GO:0006355">
    <property type="term" value="P:regulation of DNA-templated transcription"/>
    <property type="evidence" value="ECO:0007669"/>
    <property type="project" value="InterPro"/>
</dbReference>
<proteinExistence type="predicted"/>
<comment type="function">
    <text evidence="7">May play the central regulatory role in sporulation. It may be an element of the effector pathway responsible for the activation of sporulation genes in response to nutritional stress. Spo0A may act in concert with spo0H (a sigma factor) to control the expression of some genes that are critical to the sporulation process.</text>
</comment>
<dbReference type="Gene3D" id="1.10.10.10">
    <property type="entry name" value="Winged helix-like DNA-binding domain superfamily/Winged helix DNA-binding domain"/>
    <property type="match status" value="1"/>
</dbReference>
<dbReference type="PANTHER" id="PTHR48111">
    <property type="entry name" value="REGULATOR OF RPOS"/>
    <property type="match status" value="1"/>
</dbReference>
<evidence type="ECO:0000256" key="8">
    <source>
        <dbReference type="PROSITE-ProRule" id="PRU00169"/>
    </source>
</evidence>
<gene>
    <name evidence="12" type="ORF">SAMN02745123_02940</name>
</gene>
<evidence type="ECO:0000256" key="6">
    <source>
        <dbReference type="ARBA" id="ARBA00023163"/>
    </source>
</evidence>
<keyword evidence="4" id="KW-0805">Transcription regulation</keyword>
<dbReference type="GO" id="GO:0032993">
    <property type="term" value="C:protein-DNA complex"/>
    <property type="evidence" value="ECO:0007669"/>
    <property type="project" value="TreeGrafter"/>
</dbReference>
<dbReference type="CDD" id="cd17574">
    <property type="entry name" value="REC_OmpR"/>
    <property type="match status" value="1"/>
</dbReference>
<dbReference type="EMBL" id="FRAR01000022">
    <property type="protein sequence ID" value="SHK73437.1"/>
    <property type="molecule type" value="Genomic_DNA"/>
</dbReference>
<dbReference type="PROSITE" id="PS50110">
    <property type="entry name" value="RESPONSE_REGULATORY"/>
    <property type="match status" value="1"/>
</dbReference>
<dbReference type="SMART" id="SM00862">
    <property type="entry name" value="Trans_reg_C"/>
    <property type="match status" value="1"/>
</dbReference>
<dbReference type="InterPro" id="IPR016032">
    <property type="entry name" value="Sig_transdc_resp-reg_C-effctor"/>
</dbReference>
<dbReference type="InterPro" id="IPR001789">
    <property type="entry name" value="Sig_transdc_resp-reg_receiver"/>
</dbReference>
<dbReference type="Proteomes" id="UP000183997">
    <property type="component" value="Unassembled WGS sequence"/>
</dbReference>